<dbReference type="RefSeq" id="WP_100987726.1">
    <property type="nucleotide sequence ID" value="NZ_CP025096.1"/>
</dbReference>
<dbReference type="OrthoDB" id="46971at2"/>
<dbReference type="EMBL" id="CP025096">
    <property type="protein sequence ID" value="AUD02006.1"/>
    <property type="molecule type" value="Genomic_DNA"/>
</dbReference>
<accession>A0A2K8YWK2</accession>
<reference evidence="1 2" key="1">
    <citation type="submission" date="2017-11" db="EMBL/GenBank/DDBJ databases">
        <title>Taxonomic description and genome sequences of Spirosoma HA7 sp. nov., isolated from pollen microhabitat of Corylus avellana.</title>
        <authorList>
            <person name="Ambika Manirajan B."/>
            <person name="Suarez C."/>
            <person name="Ratering S."/>
            <person name="Geissler-Plaum R."/>
            <person name="Cardinale M."/>
            <person name="Sylvia S."/>
        </authorList>
    </citation>
    <scope>NUCLEOTIDE SEQUENCE [LARGE SCALE GENOMIC DNA]</scope>
    <source>
        <strain evidence="1 2">HA7</strain>
    </source>
</reference>
<protein>
    <submittedName>
        <fullName evidence="1">Uncharacterized protein</fullName>
    </submittedName>
</protein>
<dbReference type="KEGG" id="spir:CWM47_09385"/>
<gene>
    <name evidence="1" type="ORF">CWM47_09385</name>
</gene>
<proteinExistence type="predicted"/>
<sequence>MVQVTKQSVQQWAMFDYLSKKHRFQSTINQMERKYGMTLAEFEKYIETSEKEIFEEWDDNIEWSAAVGMLADVLQSIEEIKRGAIEVIE</sequence>
<dbReference type="Proteomes" id="UP000232883">
    <property type="component" value="Chromosome"/>
</dbReference>
<evidence type="ECO:0000313" key="2">
    <source>
        <dbReference type="Proteomes" id="UP000232883"/>
    </source>
</evidence>
<dbReference type="AlphaFoldDB" id="A0A2K8YWK2"/>
<keyword evidence="2" id="KW-1185">Reference proteome</keyword>
<evidence type="ECO:0000313" key="1">
    <source>
        <dbReference type="EMBL" id="AUD02006.1"/>
    </source>
</evidence>
<organism evidence="1 2">
    <name type="scientific">Spirosoma pollinicola</name>
    <dbReference type="NCBI Taxonomy" id="2057025"/>
    <lineage>
        <taxon>Bacteria</taxon>
        <taxon>Pseudomonadati</taxon>
        <taxon>Bacteroidota</taxon>
        <taxon>Cytophagia</taxon>
        <taxon>Cytophagales</taxon>
        <taxon>Cytophagaceae</taxon>
        <taxon>Spirosoma</taxon>
    </lineage>
</organism>
<name>A0A2K8YWK2_9BACT</name>